<evidence type="ECO:0000256" key="1">
    <source>
        <dbReference type="SAM" id="MobiDB-lite"/>
    </source>
</evidence>
<dbReference type="SUPFAM" id="SSF51294">
    <property type="entry name" value="Hedgehog/intein (Hint) domain"/>
    <property type="match status" value="1"/>
</dbReference>
<sequence length="613" mass="65986">MADPWWLPGCKNNIAKIPGAKMCSDQHCTDAQNQGHMVCYCCDPFQNGCSGQQAPANCGDAWPTKCCSYTAESPFIVFQPTGNCYCCCGCLAYDTSIAVTQSEARPIQEIRVGDPVYVAMDTDLKIWQQIPIRFSSGTGGDSNSSMIQVRFGDPDLPESVIATRNQLFLLPGKKLKRASTLVPGQDQLVRPDGSTVPVLDLVSGKFSKGVHMISTSNATTTDMAGHLIIANGVICGDYSLQLTHLEEAQPSLMAGGTEELPEFGTKEYGLRYKHLFADAFKAHVATTKLDVAAEHEENGQPGFTPYALVRPLSIPENATAFLTLEQARDIEANAPRAPIHSGAGKDITAYLFKLFKGFYPTVHFYVDDTTELPNAYSFINYDIPVVVINGGLIRTNAIQYESLAFVIAHQLGVLFGGSPKGEDGFTCKGQADYAALVAIFPYVWFGYYSSPMLQPAINQIRSLFEFIDKKNRDGVPGNECNLISIDCRLSAMESAVSFMPLPECAGGPPTATLEVTGATAEATTSGGYAVTISFNDKLDVETAQELGNYGFNPLAPLTSASVPNTDYKTVIVQAGLKPGTDYVVSVQDVLSSTGHPLVRGKSSAPFSTPKKPL</sequence>
<dbReference type="Gene3D" id="2.170.16.10">
    <property type="entry name" value="Hedgehog/Intein (Hint) domain"/>
    <property type="match status" value="1"/>
</dbReference>
<dbReference type="InterPro" id="IPR036844">
    <property type="entry name" value="Hint_dom_sf"/>
</dbReference>
<dbReference type="EMBL" id="CABVQN010000009">
    <property type="protein sequence ID" value="VWC97606.1"/>
    <property type="molecule type" value="Genomic_DNA"/>
</dbReference>
<feature type="region of interest" description="Disordered" evidence="1">
    <location>
        <begin position="594"/>
        <end position="613"/>
    </location>
</feature>
<evidence type="ECO:0000313" key="2">
    <source>
        <dbReference type="EMBL" id="VWC97606.1"/>
    </source>
</evidence>
<dbReference type="Proteomes" id="UP000494110">
    <property type="component" value="Unassembled WGS sequence"/>
</dbReference>
<name>A0A6P2WP94_BURL3</name>
<gene>
    <name evidence="2" type="ORF">BLA39750_02326</name>
</gene>
<reference evidence="2 3" key="1">
    <citation type="submission" date="2019-09" db="EMBL/GenBank/DDBJ databases">
        <authorList>
            <person name="Depoorter E."/>
        </authorList>
    </citation>
    <scope>NUCLEOTIDE SEQUENCE [LARGE SCALE GENOMIC DNA]</scope>
    <source>
        <strain evidence="2">R-39750</strain>
    </source>
</reference>
<evidence type="ECO:0000313" key="3">
    <source>
        <dbReference type="Proteomes" id="UP000494110"/>
    </source>
</evidence>
<protein>
    <submittedName>
        <fullName evidence="2">Uncharacterized protein</fullName>
    </submittedName>
</protein>
<proteinExistence type="predicted"/>
<dbReference type="RefSeq" id="WP_175012298.1">
    <property type="nucleotide sequence ID" value="NZ_CABVQN010000009.1"/>
</dbReference>
<dbReference type="CDD" id="cd00081">
    <property type="entry name" value="Hint"/>
    <property type="match status" value="1"/>
</dbReference>
<dbReference type="AlphaFoldDB" id="A0A6P2WP94"/>
<organism evidence="2 3">
    <name type="scientific">Burkholderia lata (strain ATCC 17760 / DSM 23089 / LMG 22485 / NCIMB 9086 / R18194 / 383)</name>
    <dbReference type="NCBI Taxonomy" id="482957"/>
    <lineage>
        <taxon>Bacteria</taxon>
        <taxon>Pseudomonadati</taxon>
        <taxon>Pseudomonadota</taxon>
        <taxon>Betaproteobacteria</taxon>
        <taxon>Burkholderiales</taxon>
        <taxon>Burkholderiaceae</taxon>
        <taxon>Burkholderia</taxon>
        <taxon>Burkholderia cepacia complex</taxon>
    </lineage>
</organism>
<accession>A0A6P2WP94</accession>